<evidence type="ECO:0000313" key="3">
    <source>
        <dbReference type="Proteomes" id="UP000215694"/>
    </source>
</evidence>
<sequence length="541" mass="62211">MRDFLILKLVDVFKGVYKACGVDYKKMRLILQSKLLMDSRRTNNTNTNSEESKEKNYFYGSLIVYAIIGIFSAVIIMMNIDPMIKMSMYFGFFMIMILTVFISDFSSVILDVNDKDILSTKGVDPKTLNAAKFTHIFIYISMLSLAISGASLLASLRFGIGFFALFLVNIFLVDILMIIVTAIMYFIILKLFSGEKLKDILNTFQIIFLLIFTVGYQVVVQAFQLIDLQLVYTPSVFNIFLPPMWFAANFSLLQYGELNKIIITLKVLSIVIPVVCLVLYIKSIPRFEKNLQKLNDNTYTKVKKKDTLSFKCSKIICKNKEERVFFNFVNNVLSKDREFKTKIYPSLAMAAFMPILMIVVSYDKSGIRNYINSIDNSFMMLVPYLGVIISQNMITMIKYSNEFEASWIYEILPIKEKKNIYSGMLKATMYRLVLPIFLIVGIMFTLIFNIKMIVHLVVMFLVAILCSMFTFKINEKNLPFSVEYIIAGTSSNIIVVLKSMFVVGMLGIIHFFVMKSLLLTLIYLIALSIIIYVFWNKTFTV</sequence>
<feature type="transmembrane region" description="Helical" evidence="1">
    <location>
        <begin position="517"/>
        <end position="535"/>
    </location>
</feature>
<dbReference type="Proteomes" id="UP000215694">
    <property type="component" value="Unassembled WGS sequence"/>
</dbReference>
<dbReference type="AlphaFoldDB" id="A0A371IZK6"/>
<reference evidence="2 3" key="1">
    <citation type="journal article" date="2017" name="Genome Announc.">
        <title>Draft Genome Sequence of Romboutsia weinsteinii sp. nov. Strain CCRI-19649(T) Isolated from Surface Water.</title>
        <authorList>
            <person name="Maheux A.F."/>
            <person name="Boudreau D.K."/>
            <person name="Berube E."/>
            <person name="Boissinot M."/>
            <person name="Cantin P."/>
            <person name="Raymond F."/>
            <person name="Corbeil J."/>
            <person name="Omar R.F."/>
            <person name="Bergeron M.G."/>
        </authorList>
    </citation>
    <scope>NUCLEOTIDE SEQUENCE [LARGE SCALE GENOMIC DNA]</scope>
    <source>
        <strain evidence="2 3">CCRI-19649</strain>
    </source>
</reference>
<proteinExistence type="predicted"/>
<keyword evidence="1" id="KW-0812">Transmembrane</keyword>
<keyword evidence="3" id="KW-1185">Reference proteome</keyword>
<feature type="transmembrane region" description="Helical" evidence="1">
    <location>
        <begin position="261"/>
        <end position="281"/>
    </location>
</feature>
<keyword evidence="1" id="KW-0472">Membrane</keyword>
<dbReference type="RefSeq" id="WP_094366986.1">
    <property type="nucleotide sequence ID" value="NZ_NOJY02000038.1"/>
</dbReference>
<dbReference type="EMBL" id="NOJY02000038">
    <property type="protein sequence ID" value="RDY26002.1"/>
    <property type="molecule type" value="Genomic_DNA"/>
</dbReference>
<feature type="transmembrane region" description="Helical" evidence="1">
    <location>
        <begin position="428"/>
        <end position="447"/>
    </location>
</feature>
<feature type="transmembrane region" description="Helical" evidence="1">
    <location>
        <begin position="453"/>
        <end position="471"/>
    </location>
</feature>
<feature type="transmembrane region" description="Helical" evidence="1">
    <location>
        <begin position="89"/>
        <end position="110"/>
    </location>
</feature>
<dbReference type="OrthoDB" id="2659138at2"/>
<protein>
    <submittedName>
        <fullName evidence="2">Uncharacterized protein</fullName>
    </submittedName>
</protein>
<evidence type="ECO:0000256" key="1">
    <source>
        <dbReference type="SAM" id="Phobius"/>
    </source>
</evidence>
<feature type="transmembrane region" description="Helical" evidence="1">
    <location>
        <begin position="163"/>
        <end position="188"/>
    </location>
</feature>
<organism evidence="2 3">
    <name type="scientific">Romboutsia weinsteinii</name>
    <dbReference type="NCBI Taxonomy" id="2020949"/>
    <lineage>
        <taxon>Bacteria</taxon>
        <taxon>Bacillati</taxon>
        <taxon>Bacillota</taxon>
        <taxon>Clostridia</taxon>
        <taxon>Peptostreptococcales</taxon>
        <taxon>Peptostreptococcaceae</taxon>
        <taxon>Romboutsia</taxon>
    </lineage>
</organism>
<evidence type="ECO:0000313" key="2">
    <source>
        <dbReference type="EMBL" id="RDY26002.1"/>
    </source>
</evidence>
<keyword evidence="1" id="KW-1133">Transmembrane helix</keyword>
<feature type="transmembrane region" description="Helical" evidence="1">
    <location>
        <begin position="343"/>
        <end position="362"/>
    </location>
</feature>
<feature type="transmembrane region" description="Helical" evidence="1">
    <location>
        <begin position="57"/>
        <end position="77"/>
    </location>
</feature>
<name>A0A371IZK6_9FIRM</name>
<accession>A0A371IZK6</accession>
<feature type="transmembrane region" description="Helical" evidence="1">
    <location>
        <begin position="136"/>
        <end position="156"/>
    </location>
</feature>
<feature type="transmembrane region" description="Helical" evidence="1">
    <location>
        <begin position="492"/>
        <end position="511"/>
    </location>
</feature>
<gene>
    <name evidence="2" type="ORF">CHL78_015330</name>
</gene>
<comment type="caution">
    <text evidence="2">The sequence shown here is derived from an EMBL/GenBank/DDBJ whole genome shotgun (WGS) entry which is preliminary data.</text>
</comment>
<feature type="transmembrane region" description="Helical" evidence="1">
    <location>
        <begin position="200"/>
        <end position="223"/>
    </location>
</feature>
<feature type="transmembrane region" description="Helical" evidence="1">
    <location>
        <begin position="235"/>
        <end position="255"/>
    </location>
</feature>